<feature type="compositionally biased region" description="Polar residues" evidence="1">
    <location>
        <begin position="30"/>
        <end position="41"/>
    </location>
</feature>
<feature type="compositionally biased region" description="Basic residues" evidence="1">
    <location>
        <begin position="1"/>
        <end position="12"/>
    </location>
</feature>
<evidence type="ECO:0000256" key="1">
    <source>
        <dbReference type="SAM" id="MobiDB-lite"/>
    </source>
</evidence>
<keyword evidence="3" id="KW-1185">Reference proteome</keyword>
<organism evidence="2 3">
    <name type="scientific">Ceratodon purpureus</name>
    <name type="common">Fire moss</name>
    <name type="synonym">Dicranum purpureum</name>
    <dbReference type="NCBI Taxonomy" id="3225"/>
    <lineage>
        <taxon>Eukaryota</taxon>
        <taxon>Viridiplantae</taxon>
        <taxon>Streptophyta</taxon>
        <taxon>Embryophyta</taxon>
        <taxon>Bryophyta</taxon>
        <taxon>Bryophytina</taxon>
        <taxon>Bryopsida</taxon>
        <taxon>Dicranidae</taxon>
        <taxon>Pseudoditrichales</taxon>
        <taxon>Ditrichaceae</taxon>
        <taxon>Ceratodon</taxon>
    </lineage>
</organism>
<feature type="compositionally biased region" description="Polar residues" evidence="1">
    <location>
        <begin position="13"/>
        <end position="22"/>
    </location>
</feature>
<dbReference type="EMBL" id="CM026428">
    <property type="protein sequence ID" value="KAG0566031.1"/>
    <property type="molecule type" value="Genomic_DNA"/>
</dbReference>
<accession>A0A8T0H1P8</accession>
<gene>
    <name evidence="2" type="ORF">KC19_7G032900</name>
</gene>
<protein>
    <submittedName>
        <fullName evidence="2">Uncharacterized protein</fullName>
    </submittedName>
</protein>
<comment type="caution">
    <text evidence="2">The sequence shown here is derived from an EMBL/GenBank/DDBJ whole genome shotgun (WGS) entry which is preliminary data.</text>
</comment>
<proteinExistence type="predicted"/>
<dbReference type="Proteomes" id="UP000822688">
    <property type="component" value="Chromosome 7"/>
</dbReference>
<name>A0A8T0H1P8_CERPU</name>
<evidence type="ECO:0000313" key="2">
    <source>
        <dbReference type="EMBL" id="KAG0566031.1"/>
    </source>
</evidence>
<dbReference type="AlphaFoldDB" id="A0A8T0H1P8"/>
<evidence type="ECO:0000313" key="3">
    <source>
        <dbReference type="Proteomes" id="UP000822688"/>
    </source>
</evidence>
<feature type="region of interest" description="Disordered" evidence="1">
    <location>
        <begin position="1"/>
        <end position="49"/>
    </location>
</feature>
<reference evidence="2" key="1">
    <citation type="submission" date="2020-06" db="EMBL/GenBank/DDBJ databases">
        <title>WGS assembly of Ceratodon purpureus strain R40.</title>
        <authorList>
            <person name="Carey S.B."/>
            <person name="Jenkins J."/>
            <person name="Shu S."/>
            <person name="Lovell J.T."/>
            <person name="Sreedasyam A."/>
            <person name="Maumus F."/>
            <person name="Tiley G.P."/>
            <person name="Fernandez-Pozo N."/>
            <person name="Barry K."/>
            <person name="Chen C."/>
            <person name="Wang M."/>
            <person name="Lipzen A."/>
            <person name="Daum C."/>
            <person name="Saski C.A."/>
            <person name="Payton A.C."/>
            <person name="Mcbreen J.C."/>
            <person name="Conrad R.E."/>
            <person name="Kollar L.M."/>
            <person name="Olsson S."/>
            <person name="Huttunen S."/>
            <person name="Landis J.B."/>
            <person name="Wickett N.J."/>
            <person name="Johnson M.G."/>
            <person name="Rensing S.A."/>
            <person name="Grimwood J."/>
            <person name="Schmutz J."/>
            <person name="Mcdaniel S.F."/>
        </authorList>
    </citation>
    <scope>NUCLEOTIDE SEQUENCE</scope>
    <source>
        <strain evidence="2">R40</strain>
    </source>
</reference>
<sequence length="49" mass="5473">MDGTIHLKRKTRNLNQQSSSSIPRCPPKPRQNNLTSSLSSRPQHHSPPG</sequence>